<dbReference type="STRING" id="754436.JCM19237_805"/>
<protein>
    <submittedName>
        <fullName evidence="2">Uncharacterized protein</fullName>
    </submittedName>
</protein>
<name>A0A090RM57_9GAMM</name>
<accession>A0A090RM57</accession>
<keyword evidence="1" id="KW-1133">Transmembrane helix</keyword>
<evidence type="ECO:0000313" key="3">
    <source>
        <dbReference type="Proteomes" id="UP000029227"/>
    </source>
</evidence>
<evidence type="ECO:0000256" key="1">
    <source>
        <dbReference type="SAM" id="Phobius"/>
    </source>
</evidence>
<organism evidence="2 3">
    <name type="scientific">Photobacterium aphoticum</name>
    <dbReference type="NCBI Taxonomy" id="754436"/>
    <lineage>
        <taxon>Bacteria</taxon>
        <taxon>Pseudomonadati</taxon>
        <taxon>Pseudomonadota</taxon>
        <taxon>Gammaproteobacteria</taxon>
        <taxon>Vibrionales</taxon>
        <taxon>Vibrionaceae</taxon>
        <taxon>Photobacterium</taxon>
    </lineage>
</organism>
<keyword evidence="1" id="KW-0812">Transmembrane</keyword>
<dbReference type="AlphaFoldDB" id="A0A090RM57"/>
<dbReference type="Proteomes" id="UP000029227">
    <property type="component" value="Unassembled WGS sequence"/>
</dbReference>
<evidence type="ECO:0000313" key="2">
    <source>
        <dbReference type="EMBL" id="GAL08552.1"/>
    </source>
</evidence>
<sequence length="87" mass="9570">MFALWYSVAGLAILLGAKCITMNAKPYTWQWTPFVIALLIAPILMKYGHKRWVTVIVLTAMVGLAVAILQIEGVIQIGQSSALPVRE</sequence>
<comment type="caution">
    <text evidence="2">The sequence shown here is derived from an EMBL/GenBank/DDBJ whole genome shotgun (WGS) entry which is preliminary data.</text>
</comment>
<feature type="transmembrane region" description="Helical" evidence="1">
    <location>
        <begin position="52"/>
        <end position="71"/>
    </location>
</feature>
<gene>
    <name evidence="2" type="ORF">JCM19237_805</name>
</gene>
<dbReference type="EMBL" id="BBMN01000027">
    <property type="protein sequence ID" value="GAL08552.1"/>
    <property type="molecule type" value="Genomic_DNA"/>
</dbReference>
<reference evidence="2 3" key="1">
    <citation type="journal article" date="2014" name="Genome Announc.">
        <title>Draft Genome Sequences of Two Vibrionaceae Species, Vibrio ponticus C121 and Photobacterium aphoticum C119, Isolated as Coral Reef Microbiota.</title>
        <authorList>
            <person name="Al-saari N."/>
            <person name="Meirelles P.M."/>
            <person name="Mino S."/>
            <person name="Suda W."/>
            <person name="Oshima K."/>
            <person name="Hattori M."/>
            <person name="Ohkuma M."/>
            <person name="Thompson F.L."/>
            <person name="Gomez-Gil B."/>
            <person name="Sawabe T."/>
            <person name="Sawabe T."/>
        </authorList>
    </citation>
    <scope>NUCLEOTIDE SEQUENCE [LARGE SCALE GENOMIC DNA]</scope>
    <source>
        <strain evidence="2 3">JCM 19237</strain>
    </source>
</reference>
<proteinExistence type="predicted"/>
<feature type="transmembrane region" description="Helical" evidence="1">
    <location>
        <begin position="29"/>
        <end position="45"/>
    </location>
</feature>
<keyword evidence="1" id="KW-0472">Membrane</keyword>